<dbReference type="EMBL" id="JACBZS010000001">
    <property type="protein sequence ID" value="NYI71437.1"/>
    <property type="molecule type" value="Genomic_DNA"/>
</dbReference>
<feature type="transmembrane region" description="Helical" evidence="2">
    <location>
        <begin position="12"/>
        <end position="32"/>
    </location>
</feature>
<keyword evidence="2" id="KW-0812">Transmembrane</keyword>
<keyword evidence="3" id="KW-0540">Nuclease</keyword>
<name>A0A7Z0ILE4_9ACTN</name>
<reference evidence="3 4" key="1">
    <citation type="submission" date="2020-07" db="EMBL/GenBank/DDBJ databases">
        <title>Sequencing the genomes of 1000 actinobacteria strains.</title>
        <authorList>
            <person name="Klenk H.-P."/>
        </authorList>
    </citation>
    <scope>NUCLEOTIDE SEQUENCE [LARGE SCALE GENOMIC DNA]</scope>
    <source>
        <strain evidence="3 4">DSM 103164</strain>
    </source>
</reference>
<feature type="coiled-coil region" evidence="1">
    <location>
        <begin position="96"/>
        <end position="176"/>
    </location>
</feature>
<accession>A0A7Z0ILE4</accession>
<dbReference type="AlphaFoldDB" id="A0A7Z0ILE4"/>
<keyword evidence="4" id="KW-1185">Reference proteome</keyword>
<evidence type="ECO:0000313" key="3">
    <source>
        <dbReference type="EMBL" id="NYI71437.1"/>
    </source>
</evidence>
<comment type="caution">
    <text evidence="3">The sequence shown here is derived from an EMBL/GenBank/DDBJ whole genome shotgun (WGS) entry which is preliminary data.</text>
</comment>
<dbReference type="RefSeq" id="WP_179445259.1">
    <property type="nucleotide sequence ID" value="NZ_JACBZS010000001.1"/>
</dbReference>
<keyword evidence="2" id="KW-0472">Membrane</keyword>
<feature type="transmembrane region" description="Helical" evidence="2">
    <location>
        <begin position="38"/>
        <end position="57"/>
    </location>
</feature>
<dbReference type="GO" id="GO:0004527">
    <property type="term" value="F:exonuclease activity"/>
    <property type="evidence" value="ECO:0007669"/>
    <property type="project" value="UniProtKB-KW"/>
</dbReference>
<keyword evidence="1" id="KW-0175">Coiled coil</keyword>
<organism evidence="3 4">
    <name type="scientific">Naumannella cuiyingiana</name>
    <dbReference type="NCBI Taxonomy" id="1347891"/>
    <lineage>
        <taxon>Bacteria</taxon>
        <taxon>Bacillati</taxon>
        <taxon>Actinomycetota</taxon>
        <taxon>Actinomycetes</taxon>
        <taxon>Propionibacteriales</taxon>
        <taxon>Propionibacteriaceae</taxon>
        <taxon>Naumannella</taxon>
    </lineage>
</organism>
<dbReference type="Proteomes" id="UP000527616">
    <property type="component" value="Unassembled WGS sequence"/>
</dbReference>
<gene>
    <name evidence="3" type="ORF">GGQ54_001997</name>
</gene>
<sequence>MSTPRNSAPAAIRWTALVVLAAGAILAAVAAIGEVWVVRAGVAIAIIAGAAALWLAARQARAALKRSADASREAIRTEVAARSAERKDAREVLDTMSAYNDELAASNDRLEDQRRRAHQEITGLKRRIGSLQSEVSGLRGNNTALKIELADRIANLEALQDALVAKEAELAEMRGEEPGPAGAVLAIAAAPATDEDGDEEHPTVANMAAVKDAEREAAQQPRAREA</sequence>
<protein>
    <submittedName>
        <fullName evidence="3">DNA repair exonuclease SbcCD ATPase subunit</fullName>
    </submittedName>
</protein>
<evidence type="ECO:0000256" key="1">
    <source>
        <dbReference type="SAM" id="Coils"/>
    </source>
</evidence>
<proteinExistence type="predicted"/>
<keyword evidence="3" id="KW-0378">Hydrolase</keyword>
<evidence type="ECO:0000256" key="2">
    <source>
        <dbReference type="SAM" id="Phobius"/>
    </source>
</evidence>
<keyword evidence="3" id="KW-0269">Exonuclease</keyword>
<evidence type="ECO:0000313" key="4">
    <source>
        <dbReference type="Proteomes" id="UP000527616"/>
    </source>
</evidence>
<keyword evidence="2" id="KW-1133">Transmembrane helix</keyword>